<dbReference type="Pfam" id="PF07973">
    <property type="entry name" value="tRNA_SAD"/>
    <property type="match status" value="1"/>
</dbReference>
<dbReference type="InterPro" id="IPR045864">
    <property type="entry name" value="aa-tRNA-synth_II/BPL/LPL"/>
</dbReference>
<dbReference type="Gene3D" id="3.30.54.20">
    <property type="match status" value="1"/>
</dbReference>
<dbReference type="EMBL" id="LCQK01000001">
    <property type="protein sequence ID" value="KKW15477.1"/>
    <property type="molecule type" value="Genomic_DNA"/>
</dbReference>
<dbReference type="Gene3D" id="3.30.980.10">
    <property type="entry name" value="Threonyl-trna Synthetase, Chain A, domain 2"/>
    <property type="match status" value="1"/>
</dbReference>
<evidence type="ECO:0000256" key="2">
    <source>
        <dbReference type="ARBA" id="ARBA00013168"/>
    </source>
</evidence>
<proteinExistence type="inferred from homology"/>
<evidence type="ECO:0000256" key="4">
    <source>
        <dbReference type="ARBA" id="ARBA00022598"/>
    </source>
</evidence>
<name>A0A0G1YKD2_9BACT</name>
<keyword evidence="6" id="KW-0067">ATP-binding</keyword>
<keyword evidence="8" id="KW-0648">Protein biosynthesis</keyword>
<evidence type="ECO:0000256" key="8">
    <source>
        <dbReference type="ARBA" id="ARBA00022917"/>
    </source>
</evidence>
<comment type="caution">
    <text evidence="11">The sequence shown here is derived from an EMBL/GenBank/DDBJ whole genome shotgun (WGS) entry which is preliminary data.</text>
</comment>
<organism evidence="11 12">
    <name type="scientific">Candidatus Jorgensenbacteria bacterium GW2011_GWB1_50_10</name>
    <dbReference type="NCBI Taxonomy" id="1618665"/>
    <lineage>
        <taxon>Bacteria</taxon>
        <taxon>Candidatus Joergenseniibacteriota</taxon>
    </lineage>
</organism>
<dbReference type="PRINTS" id="PR00980">
    <property type="entry name" value="TRNASYNTHALA"/>
</dbReference>
<feature type="domain" description="Alanyl-transfer RNA synthetases family profile" evidence="10">
    <location>
        <begin position="1"/>
        <end position="586"/>
    </location>
</feature>
<dbReference type="SMART" id="SM00863">
    <property type="entry name" value="tRNA_SAD"/>
    <property type="match status" value="1"/>
</dbReference>
<evidence type="ECO:0000256" key="9">
    <source>
        <dbReference type="ARBA" id="ARBA00023146"/>
    </source>
</evidence>
<evidence type="ECO:0000313" key="12">
    <source>
        <dbReference type="Proteomes" id="UP000034224"/>
    </source>
</evidence>
<dbReference type="InterPro" id="IPR018164">
    <property type="entry name" value="Ala-tRNA-synth_IIc_N"/>
</dbReference>
<accession>A0A0G1YKD2</accession>
<protein>
    <recommendedName>
        <fullName evidence="2">alanine--tRNA ligase</fullName>
        <ecNumber evidence="2">6.1.1.7</ecNumber>
    </recommendedName>
</protein>
<dbReference type="SUPFAM" id="SSF55186">
    <property type="entry name" value="ThrRS/AlaRS common domain"/>
    <property type="match status" value="1"/>
</dbReference>
<comment type="similarity">
    <text evidence="1">Belongs to the class-II aminoacyl-tRNA synthetase family.</text>
</comment>
<dbReference type="GO" id="GO:0000049">
    <property type="term" value="F:tRNA binding"/>
    <property type="evidence" value="ECO:0007669"/>
    <property type="project" value="UniProtKB-KW"/>
</dbReference>
<dbReference type="GO" id="GO:0004813">
    <property type="term" value="F:alanine-tRNA ligase activity"/>
    <property type="evidence" value="ECO:0007669"/>
    <property type="project" value="UniProtKB-EC"/>
</dbReference>
<dbReference type="PANTHER" id="PTHR11777">
    <property type="entry name" value="ALANYL-TRNA SYNTHETASE"/>
    <property type="match status" value="1"/>
</dbReference>
<dbReference type="SUPFAM" id="SSF55681">
    <property type="entry name" value="Class II aaRS and biotin synthetases"/>
    <property type="match status" value="1"/>
</dbReference>
<dbReference type="InterPro" id="IPR050058">
    <property type="entry name" value="Ala-tRNA_ligase"/>
</dbReference>
<evidence type="ECO:0000256" key="5">
    <source>
        <dbReference type="ARBA" id="ARBA00022741"/>
    </source>
</evidence>
<evidence type="ECO:0000259" key="10">
    <source>
        <dbReference type="PROSITE" id="PS50860"/>
    </source>
</evidence>
<evidence type="ECO:0000313" key="11">
    <source>
        <dbReference type="EMBL" id="KKW15477.1"/>
    </source>
</evidence>
<dbReference type="InterPro" id="IPR012947">
    <property type="entry name" value="tRNA_SAD"/>
</dbReference>
<evidence type="ECO:0000256" key="3">
    <source>
        <dbReference type="ARBA" id="ARBA00022555"/>
    </source>
</evidence>
<sequence>MKSEDIRKKFLEFFANRGHAIVPSSSLIPDDPSVLLTTAGMQQFKRYYTGELDPMKDFGSYNTASIQKSFRTSDIDEVGDESHLTFFEMLGNFSFGGYFKEKAVEYGREFIEDVMGLKIDYVTVFDPTKVPAGDWRKGVPRDDESRAIWEKLGVKDIRAEGTEVFWGPTGAEGPCGPTTEIYVNGVEVWNIVFNEFYCDKNRKLAPLKTPGVDTGMGLERLAMVAQNVPTIFETDLFNPLISLISGKLPMRVRRIISDHIRGIAFLVSDGVRPSNKDAGYMLRRLMRRVIAYAYRDNIGSPPQDILRLVVDQYRKFPDYRNLNSDIVIKVFSEEYEGYKEKVGPEIKATEKIFSEYKAQGKKLIPPAVIFGLHQSAGVTFDISSDIAEELGVEVDRKAFEQDLDRHKKISRAGGEKKFGGHGLILNTGELKAGSEEELKKVTRLHTATHLLNQALRDVLGKDVRQMGSDITVERTRFDFTFPRKMTADEVKKVEKIVNEKIEENLPVGFKEMPKTEAEATGALHFFKSKYPERVKIYYVGKSLEDAWSKEFCGGPHVTRIGEIGKFRIIKEEASSAGVRRIRAIVG</sequence>
<evidence type="ECO:0000256" key="1">
    <source>
        <dbReference type="ARBA" id="ARBA00008226"/>
    </source>
</evidence>
<dbReference type="Gene3D" id="3.30.930.10">
    <property type="entry name" value="Bira Bifunctional Protein, Domain 2"/>
    <property type="match status" value="1"/>
</dbReference>
<dbReference type="InterPro" id="IPR018162">
    <property type="entry name" value="Ala-tRNA-ligase_IIc_anticod-bd"/>
</dbReference>
<dbReference type="GO" id="GO:0002161">
    <property type="term" value="F:aminoacyl-tRNA deacylase activity"/>
    <property type="evidence" value="ECO:0007669"/>
    <property type="project" value="TreeGrafter"/>
</dbReference>
<dbReference type="AlphaFoldDB" id="A0A0G1YKD2"/>
<keyword evidence="3" id="KW-0820">tRNA-binding</keyword>
<dbReference type="FunFam" id="3.30.980.10:FF:000004">
    <property type="entry name" value="Alanine--tRNA ligase, cytoplasmic"/>
    <property type="match status" value="1"/>
</dbReference>
<dbReference type="GO" id="GO:0005737">
    <property type="term" value="C:cytoplasm"/>
    <property type="evidence" value="ECO:0007669"/>
    <property type="project" value="InterPro"/>
</dbReference>
<dbReference type="CDD" id="cd00673">
    <property type="entry name" value="AlaRS_core"/>
    <property type="match status" value="1"/>
</dbReference>
<dbReference type="PATRIC" id="fig|1618665.3.peg.239"/>
<dbReference type="Proteomes" id="UP000034224">
    <property type="component" value="Unassembled WGS sequence"/>
</dbReference>
<evidence type="ECO:0000256" key="6">
    <source>
        <dbReference type="ARBA" id="ARBA00022840"/>
    </source>
</evidence>
<keyword evidence="9" id="KW-0030">Aminoacyl-tRNA synthetase</keyword>
<evidence type="ECO:0000256" key="7">
    <source>
        <dbReference type="ARBA" id="ARBA00022884"/>
    </source>
</evidence>
<keyword evidence="5" id="KW-0547">Nucleotide-binding</keyword>
<dbReference type="InterPro" id="IPR002318">
    <property type="entry name" value="Ala-tRNA-lgiase_IIc"/>
</dbReference>
<dbReference type="EC" id="6.1.1.7" evidence="2"/>
<gene>
    <name evidence="11" type="ORF">UY55_C0001G0231</name>
</gene>
<dbReference type="InterPro" id="IPR018165">
    <property type="entry name" value="Ala-tRNA-synth_IIc_core"/>
</dbReference>
<dbReference type="PANTHER" id="PTHR11777:SF9">
    <property type="entry name" value="ALANINE--TRNA LIGASE, CYTOPLASMIC"/>
    <property type="match status" value="1"/>
</dbReference>
<dbReference type="SUPFAM" id="SSF101353">
    <property type="entry name" value="Putative anticodon-binding domain of alanyl-tRNA synthetase (AlaRS)"/>
    <property type="match status" value="1"/>
</dbReference>
<dbReference type="Pfam" id="PF01411">
    <property type="entry name" value="tRNA-synt_2c"/>
    <property type="match status" value="1"/>
</dbReference>
<dbReference type="GO" id="GO:0005524">
    <property type="term" value="F:ATP binding"/>
    <property type="evidence" value="ECO:0007669"/>
    <property type="project" value="UniProtKB-KW"/>
</dbReference>
<dbReference type="PROSITE" id="PS50860">
    <property type="entry name" value="AA_TRNA_LIGASE_II_ALA"/>
    <property type="match status" value="1"/>
</dbReference>
<keyword evidence="7" id="KW-0694">RNA-binding</keyword>
<dbReference type="InterPro" id="IPR018163">
    <property type="entry name" value="Thr/Ala-tRNA-synth_IIc_edit"/>
</dbReference>
<dbReference type="GO" id="GO:0006419">
    <property type="term" value="P:alanyl-tRNA aminoacylation"/>
    <property type="evidence" value="ECO:0007669"/>
    <property type="project" value="InterPro"/>
</dbReference>
<dbReference type="STRING" id="1618665.UY55_C0001G0231"/>
<keyword evidence="4 11" id="KW-0436">Ligase</keyword>
<reference evidence="11 12" key="1">
    <citation type="journal article" date="2015" name="Nature">
        <title>rRNA introns, odd ribosomes, and small enigmatic genomes across a large radiation of phyla.</title>
        <authorList>
            <person name="Brown C.T."/>
            <person name="Hug L.A."/>
            <person name="Thomas B.C."/>
            <person name="Sharon I."/>
            <person name="Castelle C.J."/>
            <person name="Singh A."/>
            <person name="Wilkins M.J."/>
            <person name="Williams K.H."/>
            <person name="Banfield J.F."/>
        </authorList>
    </citation>
    <scope>NUCLEOTIDE SEQUENCE [LARGE SCALE GENOMIC DNA]</scope>
</reference>